<gene>
    <name evidence="2" type="ORF">FRACA_1480003</name>
</gene>
<dbReference type="EMBL" id="FZMO01000055">
    <property type="protein sequence ID" value="SNQ46595.1"/>
    <property type="molecule type" value="Genomic_DNA"/>
</dbReference>
<feature type="compositionally biased region" description="Low complexity" evidence="1">
    <location>
        <begin position="158"/>
        <end position="180"/>
    </location>
</feature>
<accession>A0A2I2KLQ0</accession>
<dbReference type="GO" id="GO:0008270">
    <property type="term" value="F:zinc ion binding"/>
    <property type="evidence" value="ECO:0007669"/>
    <property type="project" value="InterPro"/>
</dbReference>
<dbReference type="Proteomes" id="UP000234331">
    <property type="component" value="Unassembled WGS sequence"/>
</dbReference>
<evidence type="ECO:0008006" key="4">
    <source>
        <dbReference type="Google" id="ProtNLM"/>
    </source>
</evidence>
<dbReference type="InterPro" id="IPR036977">
    <property type="entry name" value="DNA_primase_Znf_CHC2"/>
</dbReference>
<organism evidence="2 3">
    <name type="scientific">Frankia canadensis</name>
    <dbReference type="NCBI Taxonomy" id="1836972"/>
    <lineage>
        <taxon>Bacteria</taxon>
        <taxon>Bacillati</taxon>
        <taxon>Actinomycetota</taxon>
        <taxon>Actinomycetes</taxon>
        <taxon>Frankiales</taxon>
        <taxon>Frankiaceae</taxon>
        <taxon>Frankia</taxon>
    </lineage>
</organism>
<name>A0A2I2KLQ0_9ACTN</name>
<feature type="compositionally biased region" description="Low complexity" evidence="1">
    <location>
        <begin position="215"/>
        <end position="234"/>
    </location>
</feature>
<evidence type="ECO:0000313" key="2">
    <source>
        <dbReference type="EMBL" id="SNQ46595.1"/>
    </source>
</evidence>
<reference evidence="2 3" key="1">
    <citation type="submission" date="2017-06" db="EMBL/GenBank/DDBJ databases">
        <authorList>
            <person name="Kim H.J."/>
            <person name="Triplett B.A."/>
        </authorList>
    </citation>
    <scope>NUCLEOTIDE SEQUENCE [LARGE SCALE GENOMIC DNA]</scope>
    <source>
        <strain evidence="2">FRACA_ARgP5</strain>
    </source>
</reference>
<feature type="compositionally biased region" description="Polar residues" evidence="1">
    <location>
        <begin position="184"/>
        <end position="194"/>
    </location>
</feature>
<evidence type="ECO:0000313" key="3">
    <source>
        <dbReference type="Proteomes" id="UP000234331"/>
    </source>
</evidence>
<dbReference type="GO" id="GO:0003677">
    <property type="term" value="F:DNA binding"/>
    <property type="evidence" value="ECO:0007669"/>
    <property type="project" value="InterPro"/>
</dbReference>
<protein>
    <recommendedName>
        <fullName evidence="4">Zinc finger CHC2-type domain-containing protein</fullName>
    </recommendedName>
</protein>
<feature type="compositionally biased region" description="Pro residues" evidence="1">
    <location>
        <begin position="235"/>
        <end position="244"/>
    </location>
</feature>
<keyword evidence="3" id="KW-1185">Reference proteome</keyword>
<dbReference type="SUPFAM" id="SSF57783">
    <property type="entry name" value="Zinc beta-ribbon"/>
    <property type="match status" value="1"/>
</dbReference>
<dbReference type="GO" id="GO:0006260">
    <property type="term" value="P:DNA replication"/>
    <property type="evidence" value="ECO:0007669"/>
    <property type="project" value="InterPro"/>
</dbReference>
<sequence>MLVEEQDTVKRRAVRVTIALADQHATTPPALPWRDANRRTVQKDLLSPLSGHTSARSHITGEPFCCEGGSEVTTVDRDAVLDRTDLAALATEICGDPQGRGRGARWHCPNPAHPDEHPSMGIYQGFQGRWRWKCHACGEGGTAVDLLTTGAVICTDAASPTNSSPPTGSVSTPGPASSPARTVCPTQGPASPSRSCARKTTGPSTTRSATCVPISAAATTSPPRTSLPTRNSPTCSPPARPCPG</sequence>
<feature type="region of interest" description="Disordered" evidence="1">
    <location>
        <begin position="158"/>
        <end position="244"/>
    </location>
</feature>
<dbReference type="AlphaFoldDB" id="A0A2I2KLQ0"/>
<evidence type="ECO:0000256" key="1">
    <source>
        <dbReference type="SAM" id="MobiDB-lite"/>
    </source>
</evidence>
<proteinExistence type="predicted"/>
<dbReference type="Gene3D" id="3.90.580.10">
    <property type="entry name" value="Zinc finger, CHC2-type domain"/>
    <property type="match status" value="1"/>
</dbReference>